<organism evidence="6 7">
    <name type="scientific">Phoenicibacter congonensis</name>
    <dbReference type="NCBI Taxonomy" id="1944646"/>
    <lineage>
        <taxon>Bacteria</taxon>
        <taxon>Bacillati</taxon>
        <taxon>Actinomycetota</taxon>
        <taxon>Coriobacteriia</taxon>
        <taxon>Eggerthellales</taxon>
        <taxon>Eggerthellaceae</taxon>
        <taxon>Phoenicibacter</taxon>
    </lineage>
</organism>
<feature type="binding site" evidence="4">
    <location>
        <position position="58"/>
    </location>
    <ligand>
        <name>substrate</name>
    </ligand>
</feature>
<dbReference type="SUPFAM" id="SSF100950">
    <property type="entry name" value="NagB/RpiA/CoA transferase-like"/>
    <property type="match status" value="1"/>
</dbReference>
<evidence type="ECO:0000256" key="1">
    <source>
        <dbReference type="ARBA" id="ARBA00010638"/>
    </source>
</evidence>
<reference evidence="6" key="1">
    <citation type="submission" date="2023-07" db="EMBL/GenBank/DDBJ databases">
        <title>Between Cages and Wild: Unraveling the Impact of Captivity on Animal Microbiomes and Antimicrobial Resistance.</title>
        <authorList>
            <person name="Schmartz G.P."/>
            <person name="Rehner J."/>
            <person name="Schuff M.J."/>
            <person name="Becker S.L."/>
            <person name="Kravczyk M."/>
            <person name="Gurevich A."/>
            <person name="Francke R."/>
            <person name="Mueller R."/>
            <person name="Keller V."/>
            <person name="Keller A."/>
        </authorList>
    </citation>
    <scope>NUCLEOTIDE SEQUENCE</scope>
    <source>
        <strain evidence="6">S12M_St_49</strain>
    </source>
</reference>
<dbReference type="AlphaFoldDB" id="A0AA43U9S5"/>
<accession>A0AA43U9S5</accession>
<dbReference type="EC" id="6.3.3.2" evidence="5"/>
<comment type="caution">
    <text evidence="6">The sequence shown here is derived from an EMBL/GenBank/DDBJ whole genome shotgun (WGS) entry which is preliminary data.</text>
</comment>
<gene>
    <name evidence="6" type="ORF">Q3982_08665</name>
</gene>
<evidence type="ECO:0000256" key="2">
    <source>
        <dbReference type="ARBA" id="ARBA00022741"/>
    </source>
</evidence>
<keyword evidence="3 4" id="KW-0067">ATP-binding</keyword>
<dbReference type="InterPro" id="IPR002698">
    <property type="entry name" value="FTHF_cligase"/>
</dbReference>
<dbReference type="PANTHER" id="PTHR23407:SF1">
    <property type="entry name" value="5-FORMYLTETRAHYDROFOLATE CYCLO-LIGASE"/>
    <property type="match status" value="1"/>
</dbReference>
<proteinExistence type="inferred from homology"/>
<evidence type="ECO:0000256" key="5">
    <source>
        <dbReference type="RuleBase" id="RU361279"/>
    </source>
</evidence>
<dbReference type="NCBIfam" id="TIGR02727">
    <property type="entry name" value="MTHFS_bact"/>
    <property type="match status" value="1"/>
</dbReference>
<dbReference type="PANTHER" id="PTHR23407">
    <property type="entry name" value="ATPASE INHIBITOR/5-FORMYLTETRAHYDROFOLATE CYCLO-LIGASE"/>
    <property type="match status" value="1"/>
</dbReference>
<protein>
    <recommendedName>
        <fullName evidence="5">5-formyltetrahydrofolate cyclo-ligase</fullName>
        <ecNumber evidence="5">6.3.3.2</ecNumber>
    </recommendedName>
</protein>
<evidence type="ECO:0000256" key="4">
    <source>
        <dbReference type="PIRSR" id="PIRSR006806-1"/>
    </source>
</evidence>
<dbReference type="GO" id="GO:0005524">
    <property type="term" value="F:ATP binding"/>
    <property type="evidence" value="ECO:0007669"/>
    <property type="project" value="UniProtKB-KW"/>
</dbReference>
<dbReference type="PIRSF" id="PIRSF006806">
    <property type="entry name" value="FTHF_cligase"/>
    <property type="match status" value="1"/>
</dbReference>
<dbReference type="Proteomes" id="UP001168575">
    <property type="component" value="Unassembled WGS sequence"/>
</dbReference>
<comment type="similarity">
    <text evidence="1 5">Belongs to the 5-formyltetrahydrofolate cyclo-ligase family.</text>
</comment>
<dbReference type="EMBL" id="JAUMVS010000283">
    <property type="protein sequence ID" value="MDO4842730.1"/>
    <property type="molecule type" value="Genomic_DNA"/>
</dbReference>
<keyword evidence="5" id="KW-0460">Magnesium</keyword>
<dbReference type="Gene3D" id="3.40.50.10420">
    <property type="entry name" value="NagB/RpiA/CoA transferase-like"/>
    <property type="match status" value="1"/>
</dbReference>
<dbReference type="GO" id="GO:0046872">
    <property type="term" value="F:metal ion binding"/>
    <property type="evidence" value="ECO:0007669"/>
    <property type="project" value="UniProtKB-KW"/>
</dbReference>
<evidence type="ECO:0000313" key="7">
    <source>
        <dbReference type="Proteomes" id="UP001168575"/>
    </source>
</evidence>
<dbReference type="InterPro" id="IPR037171">
    <property type="entry name" value="NagB/RpiA_transferase-like"/>
</dbReference>
<dbReference type="InterPro" id="IPR024185">
    <property type="entry name" value="FTHF_cligase-like_sf"/>
</dbReference>
<evidence type="ECO:0000313" key="6">
    <source>
        <dbReference type="EMBL" id="MDO4842730.1"/>
    </source>
</evidence>
<evidence type="ECO:0000256" key="3">
    <source>
        <dbReference type="ARBA" id="ARBA00022840"/>
    </source>
</evidence>
<feature type="binding site" evidence="4">
    <location>
        <begin position="135"/>
        <end position="143"/>
    </location>
    <ligand>
        <name>ATP</name>
        <dbReference type="ChEBI" id="CHEBI:30616"/>
    </ligand>
</feature>
<keyword evidence="6" id="KW-0436">Ligase</keyword>
<keyword evidence="5" id="KW-0479">Metal-binding</keyword>
<dbReference type="GO" id="GO:0009396">
    <property type="term" value="P:folic acid-containing compound biosynthetic process"/>
    <property type="evidence" value="ECO:0007669"/>
    <property type="project" value="TreeGrafter"/>
</dbReference>
<name>A0AA43U9S5_9ACTN</name>
<sequence length="190" mass="21049">MSVIEEKKALRTYIRQTERTLDPAYKAESSEAICRCVLALEEYRAAGTVFAFAGTVHEIDTALLLKETLAAGKTLVLPRCAEGHALDLCVVTSMDELVPGMYGILEPKADCTLVTPADIDFAVVPCLSFDRRGRRLGQGGGYYDRLLPQLSCPTCLICRERLMSEAVPTEEHDRRCTLYVTERGVMEPET</sequence>
<feature type="binding site" evidence="4">
    <location>
        <begin position="7"/>
        <end position="11"/>
    </location>
    <ligand>
        <name>ATP</name>
        <dbReference type="ChEBI" id="CHEBI:30616"/>
    </ligand>
</feature>
<dbReference type="GO" id="GO:0030272">
    <property type="term" value="F:5-formyltetrahydrofolate cyclo-ligase activity"/>
    <property type="evidence" value="ECO:0007669"/>
    <property type="project" value="UniProtKB-EC"/>
</dbReference>
<keyword evidence="7" id="KW-1185">Reference proteome</keyword>
<comment type="cofactor">
    <cofactor evidence="5">
        <name>Mg(2+)</name>
        <dbReference type="ChEBI" id="CHEBI:18420"/>
    </cofactor>
</comment>
<dbReference type="Pfam" id="PF01812">
    <property type="entry name" value="5-FTHF_cyc-lig"/>
    <property type="match status" value="1"/>
</dbReference>
<comment type="catalytic activity">
    <reaction evidence="5">
        <text>(6S)-5-formyl-5,6,7,8-tetrahydrofolate + ATP = (6R)-5,10-methenyltetrahydrofolate + ADP + phosphate</text>
        <dbReference type="Rhea" id="RHEA:10488"/>
        <dbReference type="ChEBI" id="CHEBI:30616"/>
        <dbReference type="ChEBI" id="CHEBI:43474"/>
        <dbReference type="ChEBI" id="CHEBI:57455"/>
        <dbReference type="ChEBI" id="CHEBI:57457"/>
        <dbReference type="ChEBI" id="CHEBI:456216"/>
        <dbReference type="EC" id="6.3.3.2"/>
    </reaction>
</comment>
<keyword evidence="2 4" id="KW-0547">Nucleotide-binding</keyword>
<dbReference type="GO" id="GO:0035999">
    <property type="term" value="P:tetrahydrofolate interconversion"/>
    <property type="evidence" value="ECO:0007669"/>
    <property type="project" value="TreeGrafter"/>
</dbReference>